<evidence type="ECO:0000313" key="2">
    <source>
        <dbReference type="EMBL" id="KFD49266.1"/>
    </source>
</evidence>
<protein>
    <recommendedName>
        <fullName evidence="1">DUF5641 domain-containing protein</fullName>
    </recommendedName>
</protein>
<accession>A0A085LWC0</accession>
<keyword evidence="3" id="KW-1185">Reference proteome</keyword>
<dbReference type="InterPro" id="IPR040676">
    <property type="entry name" value="DUF5641"/>
</dbReference>
<gene>
    <name evidence="2" type="ORF">M513_09818</name>
</gene>
<feature type="non-terminal residue" evidence="2">
    <location>
        <position position="179"/>
    </location>
</feature>
<dbReference type="PANTHER" id="PTHR47331:SF6">
    <property type="entry name" value="DOUBLECORTIN DOMAIN-CONTAINING PROTEIN"/>
    <property type="match status" value="1"/>
</dbReference>
<name>A0A085LWC0_9BILA</name>
<organism evidence="2 3">
    <name type="scientific">Trichuris suis</name>
    <name type="common">pig whipworm</name>
    <dbReference type="NCBI Taxonomy" id="68888"/>
    <lineage>
        <taxon>Eukaryota</taxon>
        <taxon>Metazoa</taxon>
        <taxon>Ecdysozoa</taxon>
        <taxon>Nematoda</taxon>
        <taxon>Enoplea</taxon>
        <taxon>Dorylaimia</taxon>
        <taxon>Trichinellida</taxon>
        <taxon>Trichuridae</taxon>
        <taxon>Trichuris</taxon>
    </lineage>
</organism>
<sequence>MIGVAKRSLLATLHGNAIIDEVLATVLAEVEALLNGHPLTYISSDPDCFEPLTPFHILIGRQNANVPAEVPAGPIALRRQWKIAQTIADRFWKRWLKDYLPTLQTRAKWVVDQPNLQVGDFVMVVDPLQKRGSWTTGRVVKVHPGRDGIVRTVTVKTASRSYIRPASRIALLEASKSPQ</sequence>
<dbReference type="Proteomes" id="UP000030764">
    <property type="component" value="Unassembled WGS sequence"/>
</dbReference>
<evidence type="ECO:0000313" key="3">
    <source>
        <dbReference type="Proteomes" id="UP000030764"/>
    </source>
</evidence>
<dbReference type="PANTHER" id="PTHR47331">
    <property type="entry name" value="PHD-TYPE DOMAIN-CONTAINING PROTEIN"/>
    <property type="match status" value="1"/>
</dbReference>
<evidence type="ECO:0000259" key="1">
    <source>
        <dbReference type="Pfam" id="PF18701"/>
    </source>
</evidence>
<dbReference type="AlphaFoldDB" id="A0A085LWC0"/>
<proteinExistence type="predicted"/>
<reference evidence="2 3" key="1">
    <citation type="journal article" date="2014" name="Nat. Genet.">
        <title>Genome and transcriptome of the porcine whipworm Trichuris suis.</title>
        <authorList>
            <person name="Jex A.R."/>
            <person name="Nejsum P."/>
            <person name="Schwarz E.M."/>
            <person name="Hu L."/>
            <person name="Young N.D."/>
            <person name="Hall R.S."/>
            <person name="Korhonen P.K."/>
            <person name="Liao S."/>
            <person name="Thamsborg S."/>
            <person name="Xia J."/>
            <person name="Xu P."/>
            <person name="Wang S."/>
            <person name="Scheerlinck J.P."/>
            <person name="Hofmann A."/>
            <person name="Sternberg P.W."/>
            <person name="Wang J."/>
            <person name="Gasser R.B."/>
        </authorList>
    </citation>
    <scope>NUCLEOTIDE SEQUENCE [LARGE SCALE GENOMIC DNA]</scope>
    <source>
        <strain evidence="2">DCEP-RM93M</strain>
    </source>
</reference>
<feature type="domain" description="DUF5641" evidence="1">
    <location>
        <begin position="80"/>
        <end position="172"/>
    </location>
</feature>
<dbReference type="EMBL" id="KL363274">
    <property type="protein sequence ID" value="KFD49266.1"/>
    <property type="molecule type" value="Genomic_DNA"/>
</dbReference>
<dbReference type="Pfam" id="PF18701">
    <property type="entry name" value="DUF5641"/>
    <property type="match status" value="1"/>
</dbReference>